<evidence type="ECO:0000256" key="1">
    <source>
        <dbReference type="ARBA" id="ARBA00022603"/>
    </source>
</evidence>
<feature type="domain" description="TRAM" evidence="6">
    <location>
        <begin position="2"/>
        <end position="60"/>
    </location>
</feature>
<feature type="active site" description="Nucleophile" evidence="4">
    <location>
        <position position="408"/>
    </location>
</feature>
<dbReference type="InterPro" id="IPR030390">
    <property type="entry name" value="MeTrfase_TrmA_AS"/>
</dbReference>
<dbReference type="Gene3D" id="2.40.50.140">
    <property type="entry name" value="Nucleic acid-binding proteins"/>
    <property type="match status" value="1"/>
</dbReference>
<dbReference type="InterPro" id="IPR010280">
    <property type="entry name" value="U5_MeTrfase_fam"/>
</dbReference>
<comment type="similarity">
    <text evidence="4">Belongs to the class I-like SAM-binding methyltransferase superfamily. RNA M5U methyltransferase family.</text>
</comment>
<evidence type="ECO:0000256" key="2">
    <source>
        <dbReference type="ARBA" id="ARBA00022679"/>
    </source>
</evidence>
<reference evidence="7 8" key="1">
    <citation type="submission" date="2020-06" db="EMBL/GenBank/DDBJ databases">
        <title>Characterization of fructooligosaccharide metabolism and fructooligosaccharide-degrading enzymes in human commensal butyrate producers.</title>
        <authorList>
            <person name="Tanno H."/>
            <person name="Fujii T."/>
            <person name="Hirano K."/>
            <person name="Maeno S."/>
            <person name="Tonozuka T."/>
            <person name="Sakamoto M."/>
            <person name="Ohkuma M."/>
            <person name="Tochio T."/>
            <person name="Endo A."/>
        </authorList>
    </citation>
    <scope>NUCLEOTIDE SEQUENCE [LARGE SCALE GENOMIC DNA]</scope>
    <source>
        <strain evidence="7 8">JCM 31056</strain>
    </source>
</reference>
<dbReference type="PANTHER" id="PTHR11061:SF30">
    <property type="entry name" value="TRNA (URACIL(54)-C(5))-METHYLTRANSFERASE"/>
    <property type="match status" value="1"/>
</dbReference>
<dbReference type="Proteomes" id="UP000620147">
    <property type="component" value="Unassembled WGS sequence"/>
</dbReference>
<dbReference type="GO" id="GO:0032259">
    <property type="term" value="P:methylation"/>
    <property type="evidence" value="ECO:0007669"/>
    <property type="project" value="UniProtKB-KW"/>
</dbReference>
<feature type="binding site" evidence="4">
    <location>
        <position position="381"/>
    </location>
    <ligand>
        <name>S-adenosyl-L-methionine</name>
        <dbReference type="ChEBI" id="CHEBI:59789"/>
    </ligand>
</feature>
<dbReference type="RefSeq" id="WP_188886870.1">
    <property type="nucleotide sequence ID" value="NZ_BLYJ01000047.1"/>
</dbReference>
<dbReference type="SUPFAM" id="SSF53335">
    <property type="entry name" value="S-adenosyl-L-methionine-dependent methyltransferases"/>
    <property type="match status" value="1"/>
</dbReference>
<keyword evidence="3 4" id="KW-0949">S-adenosyl-L-methionine</keyword>
<dbReference type="InterPro" id="IPR012340">
    <property type="entry name" value="NA-bd_OB-fold"/>
</dbReference>
<accession>A0ABQ1E384</accession>
<dbReference type="Pfam" id="PF05958">
    <property type="entry name" value="tRNA_U5-meth_tr"/>
    <property type="match status" value="1"/>
</dbReference>
<comment type="caution">
    <text evidence="7">The sequence shown here is derived from an EMBL/GenBank/DDBJ whole genome shotgun (WGS) entry which is preliminary data.</text>
</comment>
<dbReference type="EMBL" id="BLYJ01000047">
    <property type="protein sequence ID" value="GFO89432.1"/>
    <property type="molecule type" value="Genomic_DNA"/>
</dbReference>
<feature type="binding site" evidence="4">
    <location>
        <position position="285"/>
    </location>
    <ligand>
        <name>S-adenosyl-L-methionine</name>
        <dbReference type="ChEBI" id="CHEBI:59789"/>
    </ligand>
</feature>
<protein>
    <submittedName>
        <fullName evidence="7">RNA methyltransferase</fullName>
    </submittedName>
</protein>
<evidence type="ECO:0000256" key="4">
    <source>
        <dbReference type="PROSITE-ProRule" id="PRU01024"/>
    </source>
</evidence>
<dbReference type="PROSITE" id="PS01230">
    <property type="entry name" value="TRMA_1"/>
    <property type="match status" value="1"/>
</dbReference>
<feature type="active site" evidence="5">
    <location>
        <position position="408"/>
    </location>
</feature>
<dbReference type="PROSITE" id="PS50926">
    <property type="entry name" value="TRAM"/>
    <property type="match status" value="1"/>
</dbReference>
<proteinExistence type="inferred from homology"/>
<dbReference type="InterPro" id="IPR002792">
    <property type="entry name" value="TRAM_dom"/>
</dbReference>
<organism evidence="7 8">
    <name type="scientific">Butyricicoccus faecihominis</name>
    <dbReference type="NCBI Taxonomy" id="1712515"/>
    <lineage>
        <taxon>Bacteria</taxon>
        <taxon>Bacillati</taxon>
        <taxon>Bacillota</taxon>
        <taxon>Clostridia</taxon>
        <taxon>Eubacteriales</taxon>
        <taxon>Butyricicoccaceae</taxon>
        <taxon>Butyricicoccus</taxon>
    </lineage>
</organism>
<dbReference type="Gene3D" id="2.40.50.1070">
    <property type="match status" value="1"/>
</dbReference>
<dbReference type="NCBIfam" id="TIGR00479">
    <property type="entry name" value="rumA"/>
    <property type="match status" value="1"/>
</dbReference>
<dbReference type="SUPFAM" id="SSF50249">
    <property type="entry name" value="Nucleic acid-binding proteins"/>
    <property type="match status" value="1"/>
</dbReference>
<dbReference type="Gene3D" id="3.40.50.150">
    <property type="entry name" value="Vaccinia Virus protein VP39"/>
    <property type="match status" value="1"/>
</dbReference>
<evidence type="ECO:0000313" key="7">
    <source>
        <dbReference type="EMBL" id="GFO89432.1"/>
    </source>
</evidence>
<evidence type="ECO:0000313" key="8">
    <source>
        <dbReference type="Proteomes" id="UP000620147"/>
    </source>
</evidence>
<gene>
    <name evidence="7" type="ORF">BUFA31_25960</name>
</gene>
<keyword evidence="2 4" id="KW-0808">Transferase</keyword>
<keyword evidence="1 4" id="KW-0489">Methyltransferase</keyword>
<sequence>MDLQKNKTYRCQITDYTADGTGFAKIEGRAVFVPRTAVGDQCDVRIVKVTKNVAFGRVEKIIVPSGQRIAPACPVADKCGGCCYQHITYGEELRAKEKKVRDALTRIGGQDGAKLLGITGAPTTEHYRNKAQYPVGRDKEGSIVTGFYRPRSHDIVPVDRCLIQSETADKIAAVVREWMTEFSVKPYDYASKRGTIRHIYVRVGEKSGESQLTLISATKKMPGLDVLVERLRAAAPSLTGILLNHNQRDDNVILGDRTDVLWGEPMLEDRLCGHTFLLSPEAFYQVNHAQAERLYACAVDYAGLTGEETVLDLYCGAGTITLALAEHAKTAIGVEIVPEAIENAKRNALRNGMENTEFFCADAGQAAQRLAKRGIDVLVVDPPRKGLDATARDAILKMQPPKVVYVSCDPATLARDVAELCGAGYTLEKARAFDLFPRTFHVETVVLLSKGEVDSKKIRVEFSLEDMDMSEFQDGATYTQIKDYVLEHSGLKVSNLYISQIKRKCGIEVGKNYNLPRSEDSRQPQCPPEKEKAIREAFKYFGMI</sequence>
<dbReference type="PANTHER" id="PTHR11061">
    <property type="entry name" value="RNA M5U METHYLTRANSFERASE"/>
    <property type="match status" value="1"/>
</dbReference>
<feature type="binding site" evidence="4">
    <location>
        <position position="335"/>
    </location>
    <ligand>
        <name>S-adenosyl-L-methionine</name>
        <dbReference type="ChEBI" id="CHEBI:59789"/>
    </ligand>
</feature>
<keyword evidence="8" id="KW-1185">Reference proteome</keyword>
<dbReference type="GO" id="GO:0008168">
    <property type="term" value="F:methyltransferase activity"/>
    <property type="evidence" value="ECO:0007669"/>
    <property type="project" value="UniProtKB-KW"/>
</dbReference>
<evidence type="ECO:0000256" key="3">
    <source>
        <dbReference type="ARBA" id="ARBA00022691"/>
    </source>
</evidence>
<evidence type="ECO:0000259" key="6">
    <source>
        <dbReference type="PROSITE" id="PS50926"/>
    </source>
</evidence>
<dbReference type="Pfam" id="PF01938">
    <property type="entry name" value="TRAM"/>
    <property type="match status" value="1"/>
</dbReference>
<feature type="binding site" evidence="4">
    <location>
        <position position="314"/>
    </location>
    <ligand>
        <name>S-adenosyl-L-methionine</name>
        <dbReference type="ChEBI" id="CHEBI:59789"/>
    </ligand>
</feature>
<name>A0ABQ1E384_9FIRM</name>
<evidence type="ECO:0000256" key="5">
    <source>
        <dbReference type="PROSITE-ProRule" id="PRU10015"/>
    </source>
</evidence>
<dbReference type="PROSITE" id="PS51687">
    <property type="entry name" value="SAM_MT_RNA_M5U"/>
    <property type="match status" value="1"/>
</dbReference>
<dbReference type="CDD" id="cd02440">
    <property type="entry name" value="AdoMet_MTases"/>
    <property type="match status" value="1"/>
</dbReference>
<dbReference type="InterPro" id="IPR029063">
    <property type="entry name" value="SAM-dependent_MTases_sf"/>
</dbReference>